<keyword evidence="12" id="KW-1185">Reference proteome</keyword>
<evidence type="ECO:0000259" key="10">
    <source>
        <dbReference type="Pfam" id="PF21088"/>
    </source>
</evidence>
<dbReference type="SUPFAM" id="SSF50182">
    <property type="entry name" value="Sm-like ribonucleoproteins"/>
    <property type="match status" value="1"/>
</dbReference>
<dbReference type="InterPro" id="IPR052702">
    <property type="entry name" value="MscS-like_channel"/>
</dbReference>
<evidence type="ECO:0000259" key="8">
    <source>
        <dbReference type="Pfam" id="PF00924"/>
    </source>
</evidence>
<evidence type="ECO:0000256" key="1">
    <source>
        <dbReference type="ARBA" id="ARBA00004651"/>
    </source>
</evidence>
<keyword evidence="5 7" id="KW-1133">Transmembrane helix</keyword>
<dbReference type="Pfam" id="PF00924">
    <property type="entry name" value="MS_channel_2nd"/>
    <property type="match status" value="1"/>
</dbReference>
<evidence type="ECO:0000256" key="5">
    <source>
        <dbReference type="ARBA" id="ARBA00022989"/>
    </source>
</evidence>
<dbReference type="InterPro" id="IPR049278">
    <property type="entry name" value="MS_channel_C"/>
</dbReference>
<dbReference type="EMBL" id="QWGR01000007">
    <property type="protein sequence ID" value="RIJ47544.1"/>
    <property type="molecule type" value="Genomic_DNA"/>
</dbReference>
<proteinExistence type="inferred from homology"/>
<dbReference type="InterPro" id="IPR006685">
    <property type="entry name" value="MscS_channel_2nd"/>
</dbReference>
<organism evidence="11 12">
    <name type="scientific">Maribellus luteus</name>
    <dbReference type="NCBI Taxonomy" id="2305463"/>
    <lineage>
        <taxon>Bacteria</taxon>
        <taxon>Pseudomonadati</taxon>
        <taxon>Bacteroidota</taxon>
        <taxon>Bacteroidia</taxon>
        <taxon>Marinilabiliales</taxon>
        <taxon>Prolixibacteraceae</taxon>
        <taxon>Maribellus</taxon>
    </lineage>
</organism>
<evidence type="ECO:0000256" key="4">
    <source>
        <dbReference type="ARBA" id="ARBA00022692"/>
    </source>
</evidence>
<feature type="domain" description="Mechanosensitive ion channel MscS C-terminal" evidence="9">
    <location>
        <begin position="183"/>
        <end position="265"/>
    </location>
</feature>
<dbReference type="Gene3D" id="1.10.287.1260">
    <property type="match status" value="1"/>
</dbReference>
<dbReference type="GO" id="GO:0008381">
    <property type="term" value="F:mechanosensitive monoatomic ion channel activity"/>
    <property type="evidence" value="ECO:0007669"/>
    <property type="project" value="UniProtKB-ARBA"/>
</dbReference>
<keyword evidence="3" id="KW-1003">Cell membrane</keyword>
<dbReference type="Proteomes" id="UP000265926">
    <property type="component" value="Unassembled WGS sequence"/>
</dbReference>
<reference evidence="11 12" key="1">
    <citation type="submission" date="2018-08" db="EMBL/GenBank/DDBJ databases">
        <title>Pallidiluteibacterium maritimus gen. nov., sp. nov., isolated from coastal sediment.</title>
        <authorList>
            <person name="Zhou L.Y."/>
        </authorList>
    </citation>
    <scope>NUCLEOTIDE SEQUENCE [LARGE SCALE GENOMIC DNA]</scope>
    <source>
        <strain evidence="11 12">XSD2</strain>
    </source>
</reference>
<evidence type="ECO:0000256" key="2">
    <source>
        <dbReference type="ARBA" id="ARBA00008017"/>
    </source>
</evidence>
<evidence type="ECO:0000256" key="6">
    <source>
        <dbReference type="ARBA" id="ARBA00023136"/>
    </source>
</evidence>
<comment type="similarity">
    <text evidence="2">Belongs to the MscS (TC 1.A.23) family.</text>
</comment>
<dbReference type="InterPro" id="IPR023408">
    <property type="entry name" value="MscS_beta-dom_sf"/>
</dbReference>
<keyword evidence="4 7" id="KW-0812">Transmembrane</keyword>
<dbReference type="SUPFAM" id="SSF82861">
    <property type="entry name" value="Mechanosensitive channel protein MscS (YggB), transmembrane region"/>
    <property type="match status" value="1"/>
</dbReference>
<dbReference type="Gene3D" id="3.30.70.100">
    <property type="match status" value="1"/>
</dbReference>
<name>A0A399SXS2_9BACT</name>
<feature type="domain" description="Mechanosensitive ion channel MscS" evidence="8">
    <location>
        <begin position="109"/>
        <end position="175"/>
    </location>
</feature>
<evidence type="ECO:0000259" key="9">
    <source>
        <dbReference type="Pfam" id="PF21082"/>
    </source>
</evidence>
<feature type="transmembrane region" description="Helical" evidence="7">
    <location>
        <begin position="61"/>
        <end position="80"/>
    </location>
</feature>
<comment type="caution">
    <text evidence="11">The sequence shown here is derived from an EMBL/GenBank/DDBJ whole genome shotgun (WGS) entry which is preliminary data.</text>
</comment>
<evidence type="ECO:0000313" key="12">
    <source>
        <dbReference type="Proteomes" id="UP000265926"/>
    </source>
</evidence>
<dbReference type="InterPro" id="IPR011066">
    <property type="entry name" value="MscS_channel_C_sf"/>
</dbReference>
<dbReference type="Pfam" id="PF21082">
    <property type="entry name" value="MS_channel_3rd"/>
    <property type="match status" value="1"/>
</dbReference>
<dbReference type="Pfam" id="PF21088">
    <property type="entry name" value="MS_channel_1st"/>
    <property type="match status" value="1"/>
</dbReference>
<dbReference type="GO" id="GO:0005886">
    <property type="term" value="C:plasma membrane"/>
    <property type="evidence" value="ECO:0007669"/>
    <property type="project" value="UniProtKB-SubCell"/>
</dbReference>
<dbReference type="PANTHER" id="PTHR30347:SF1">
    <property type="entry name" value="MECHANOSENSITIVE CHANNEL MSCK"/>
    <property type="match status" value="1"/>
</dbReference>
<dbReference type="InterPro" id="IPR011014">
    <property type="entry name" value="MscS_channel_TM-2"/>
</dbReference>
<dbReference type="SUPFAM" id="SSF82689">
    <property type="entry name" value="Mechanosensitive channel protein MscS (YggB), C-terminal domain"/>
    <property type="match status" value="1"/>
</dbReference>
<dbReference type="RefSeq" id="WP_119438430.1">
    <property type="nucleotide sequence ID" value="NZ_QWGR01000007.1"/>
</dbReference>
<accession>A0A399SXS2</accession>
<feature type="domain" description="Mechanosensitive ion channel transmembrane helices 2/3" evidence="10">
    <location>
        <begin position="66"/>
        <end position="107"/>
    </location>
</feature>
<feature type="transmembrane region" description="Helical" evidence="7">
    <location>
        <begin position="86"/>
        <end position="106"/>
    </location>
</feature>
<dbReference type="InterPro" id="IPR049142">
    <property type="entry name" value="MS_channel_1st"/>
</dbReference>
<evidence type="ECO:0000256" key="3">
    <source>
        <dbReference type="ARBA" id="ARBA00022475"/>
    </source>
</evidence>
<evidence type="ECO:0000313" key="11">
    <source>
        <dbReference type="EMBL" id="RIJ47544.1"/>
    </source>
</evidence>
<dbReference type="Gene3D" id="2.30.30.60">
    <property type="match status" value="1"/>
</dbReference>
<dbReference type="PANTHER" id="PTHR30347">
    <property type="entry name" value="POTASSIUM CHANNEL RELATED"/>
    <property type="match status" value="1"/>
</dbReference>
<keyword evidence="6 7" id="KW-0472">Membrane</keyword>
<evidence type="ECO:0000256" key="7">
    <source>
        <dbReference type="SAM" id="Phobius"/>
    </source>
</evidence>
<dbReference type="AlphaFoldDB" id="A0A399SXS2"/>
<sequence length="278" mass="31525">MGSLEQALDHTIFKYKEFVFSLKSFLVILMAILFTMALLWVIKKILFRKRKAMDASKHGSLISIFQIIKYVVWIIAILIILESFGLKLTVLLAGSAALLVGVGLGLQSTFNDFISGIILLFEGSIRVGDILEVDQDLIEITKIGLRTSEALNRDDIVVIIPNSIITNNKVINWSHQSHKTRFRIKVGVAYGSNIDLVEKLLKESAQEHPEVIEHDKIKARFLDFGNSSLDFELLFFSQNIFRIENVKSDIRKAINQKFNDNKVNIPFPQLDLHIKSGK</sequence>
<gene>
    <name evidence="11" type="ORF">D1614_13195</name>
</gene>
<comment type="subcellular location">
    <subcellularLocation>
        <location evidence="1">Cell membrane</location>
        <topology evidence="1">Multi-pass membrane protein</topology>
    </subcellularLocation>
</comment>
<dbReference type="InterPro" id="IPR010920">
    <property type="entry name" value="LSM_dom_sf"/>
</dbReference>
<protein>
    <submittedName>
        <fullName evidence="11">Mechanosensitive ion channel protein MscS</fullName>
    </submittedName>
</protein>
<dbReference type="OrthoDB" id="9809206at2"/>
<feature type="transmembrane region" description="Helical" evidence="7">
    <location>
        <begin position="20"/>
        <end position="41"/>
    </location>
</feature>